<feature type="chain" id="PRO_5039555234" evidence="3">
    <location>
        <begin position="19"/>
        <end position="456"/>
    </location>
</feature>
<comment type="caution">
    <text evidence="4">The sequence shown here is derived from an EMBL/GenBank/DDBJ whole genome shotgun (WGS) entry which is preliminary data.</text>
</comment>
<dbReference type="OrthoDB" id="8938325at2759"/>
<keyword evidence="2" id="KW-1133">Transmembrane helix</keyword>
<protein>
    <submittedName>
        <fullName evidence="4">Uncharacterized protein</fullName>
    </submittedName>
</protein>
<evidence type="ECO:0000256" key="2">
    <source>
        <dbReference type="SAM" id="Phobius"/>
    </source>
</evidence>
<feature type="compositionally biased region" description="Low complexity" evidence="1">
    <location>
        <begin position="300"/>
        <end position="329"/>
    </location>
</feature>
<feature type="region of interest" description="Disordered" evidence="1">
    <location>
        <begin position="289"/>
        <end position="330"/>
    </location>
</feature>
<accession>A0A9D3SH51</accession>
<dbReference type="EMBL" id="JAHKSW010000021">
    <property type="protein sequence ID" value="KAG7319308.1"/>
    <property type="molecule type" value="Genomic_DNA"/>
</dbReference>
<dbReference type="Proteomes" id="UP000824219">
    <property type="component" value="Linkage Group LG21"/>
</dbReference>
<sequence>MALLVLLFFFHLILDINSQYVPQPRLLVSPEVITVRGSVLLLCDVPHHVKVSQCFFYPEKQKTNLKLSPSCQLSVTGSELIMWTGRSSPGTLHIICYYTDTSGIKAPSPHSLPAPVTVMYQKPRLSGSHDDQFDEIRLVCEIPESESVTADFSCNLYTGENPQPYLNQRSKRQKSGKLHCIFSAQRNDVFNRLQSVKSSEVSCDYSLISDPTALSLMSDKYNLIRFFPTPTQTSITTEKSPADFVPTQSPTTEKSTSDATPTSIFTASSTHLITTKHITTHLSSEVFSSASSTTKEKTTSGKSVSSLSPTTATDSISISTTGSGNSTSGEKPRSVFILMLSATAVCVSLAGLMSFCLCWFIKKQKAERRKMDMTRDDEGVMMSMVNSNPSGFDAAGTYSLITSVPLPGLPLDPSGDVNEDSKKTEDDVYHMYCSIADTQAVTKDQDVSVYSLLQTH</sequence>
<keyword evidence="2" id="KW-0812">Transmembrane</keyword>
<reference evidence="4 5" key="1">
    <citation type="submission" date="2021-06" db="EMBL/GenBank/DDBJ databases">
        <title>Chromosome-level genome assembly of the red-tail catfish (Hemibagrus wyckioides).</title>
        <authorList>
            <person name="Shao F."/>
        </authorList>
    </citation>
    <scope>NUCLEOTIDE SEQUENCE [LARGE SCALE GENOMIC DNA]</scope>
    <source>
        <strain evidence="4">EC202008001</strain>
        <tissue evidence="4">Blood</tissue>
    </source>
</reference>
<feature type="signal peptide" evidence="3">
    <location>
        <begin position="1"/>
        <end position="18"/>
    </location>
</feature>
<evidence type="ECO:0000256" key="1">
    <source>
        <dbReference type="SAM" id="MobiDB-lite"/>
    </source>
</evidence>
<evidence type="ECO:0000313" key="4">
    <source>
        <dbReference type="EMBL" id="KAG7319308.1"/>
    </source>
</evidence>
<keyword evidence="2" id="KW-0472">Membrane</keyword>
<gene>
    <name evidence="4" type="ORF">KOW79_017782</name>
</gene>
<keyword evidence="3" id="KW-0732">Signal</keyword>
<feature type="region of interest" description="Disordered" evidence="1">
    <location>
        <begin position="234"/>
        <end position="262"/>
    </location>
</feature>
<organism evidence="4 5">
    <name type="scientific">Hemibagrus wyckioides</name>
    <dbReference type="NCBI Taxonomy" id="337641"/>
    <lineage>
        <taxon>Eukaryota</taxon>
        <taxon>Metazoa</taxon>
        <taxon>Chordata</taxon>
        <taxon>Craniata</taxon>
        <taxon>Vertebrata</taxon>
        <taxon>Euteleostomi</taxon>
        <taxon>Actinopterygii</taxon>
        <taxon>Neopterygii</taxon>
        <taxon>Teleostei</taxon>
        <taxon>Ostariophysi</taxon>
        <taxon>Siluriformes</taxon>
        <taxon>Bagridae</taxon>
        <taxon>Hemibagrus</taxon>
    </lineage>
</organism>
<keyword evidence="5" id="KW-1185">Reference proteome</keyword>
<name>A0A9D3SH51_9TELE</name>
<feature type="transmembrane region" description="Helical" evidence="2">
    <location>
        <begin position="335"/>
        <end position="361"/>
    </location>
</feature>
<evidence type="ECO:0000313" key="5">
    <source>
        <dbReference type="Proteomes" id="UP000824219"/>
    </source>
</evidence>
<feature type="compositionally biased region" description="Polar residues" evidence="1">
    <location>
        <begin position="246"/>
        <end position="262"/>
    </location>
</feature>
<dbReference type="AlphaFoldDB" id="A0A9D3SH51"/>
<evidence type="ECO:0000256" key="3">
    <source>
        <dbReference type="SAM" id="SignalP"/>
    </source>
</evidence>
<proteinExistence type="predicted"/>